<proteinExistence type="predicted"/>
<protein>
    <submittedName>
        <fullName evidence="2">Uncharacterized protein</fullName>
    </submittedName>
</protein>
<accession>A0A8J3TFK3</accession>
<organism evidence="2 3">
    <name type="scientific">Planosporangium mesophilum</name>
    <dbReference type="NCBI Taxonomy" id="689768"/>
    <lineage>
        <taxon>Bacteria</taxon>
        <taxon>Bacillati</taxon>
        <taxon>Actinomycetota</taxon>
        <taxon>Actinomycetes</taxon>
        <taxon>Micromonosporales</taxon>
        <taxon>Micromonosporaceae</taxon>
        <taxon>Planosporangium</taxon>
    </lineage>
</organism>
<feature type="signal peptide" evidence="1">
    <location>
        <begin position="1"/>
        <end position="28"/>
    </location>
</feature>
<feature type="chain" id="PRO_5035258010" evidence="1">
    <location>
        <begin position="29"/>
        <end position="194"/>
    </location>
</feature>
<sequence>MRRRLMAAVIGAGAVVVAVGAFTATAGAAPTARASDHLTLLSRPQASGDALPAFLPASELGDEGLLAGSTRFLGQSQGARNWVAEDKSGQICLVTMLGSTPADQVTGTTCIAPAAFAKRGLTLQVAGPAAAAETHLLPDGFEAAAKARPELTLVSPNLAVSDPYASPATTAIPLAPAGKATSGLQLDNLSAVKR</sequence>
<evidence type="ECO:0000256" key="1">
    <source>
        <dbReference type="SAM" id="SignalP"/>
    </source>
</evidence>
<keyword evidence="1" id="KW-0732">Signal</keyword>
<dbReference type="AlphaFoldDB" id="A0A8J3TFK3"/>
<reference evidence="2" key="1">
    <citation type="submission" date="2021-01" db="EMBL/GenBank/DDBJ databases">
        <title>Whole genome shotgun sequence of Planosporangium mesophilum NBRC 109066.</title>
        <authorList>
            <person name="Komaki H."/>
            <person name="Tamura T."/>
        </authorList>
    </citation>
    <scope>NUCLEOTIDE SEQUENCE</scope>
    <source>
        <strain evidence="2">NBRC 109066</strain>
    </source>
</reference>
<evidence type="ECO:0000313" key="2">
    <source>
        <dbReference type="EMBL" id="GII26230.1"/>
    </source>
</evidence>
<dbReference type="EMBL" id="BOON01000070">
    <property type="protein sequence ID" value="GII26230.1"/>
    <property type="molecule type" value="Genomic_DNA"/>
</dbReference>
<dbReference type="Proteomes" id="UP000599074">
    <property type="component" value="Unassembled WGS sequence"/>
</dbReference>
<comment type="caution">
    <text evidence="2">The sequence shown here is derived from an EMBL/GenBank/DDBJ whole genome shotgun (WGS) entry which is preliminary data.</text>
</comment>
<keyword evidence="3" id="KW-1185">Reference proteome</keyword>
<gene>
    <name evidence="2" type="ORF">Pme01_58270</name>
</gene>
<name>A0A8J3TFK3_9ACTN</name>
<dbReference type="RefSeq" id="WP_168118026.1">
    <property type="nucleotide sequence ID" value="NZ_BOON01000070.1"/>
</dbReference>
<evidence type="ECO:0000313" key="3">
    <source>
        <dbReference type="Proteomes" id="UP000599074"/>
    </source>
</evidence>